<dbReference type="GO" id="GO:0005524">
    <property type="term" value="F:ATP binding"/>
    <property type="evidence" value="ECO:0007669"/>
    <property type="project" value="InterPro"/>
</dbReference>
<feature type="region of interest" description="Disordered" evidence="4">
    <location>
        <begin position="721"/>
        <end position="763"/>
    </location>
</feature>
<protein>
    <recommendedName>
        <fullName evidence="7">Adenylate kinase</fullName>
    </recommendedName>
</protein>
<dbReference type="EMBL" id="CAMPGE010020628">
    <property type="protein sequence ID" value="CAI2378851.1"/>
    <property type="molecule type" value="Genomic_DNA"/>
</dbReference>
<evidence type="ECO:0008006" key="7">
    <source>
        <dbReference type="Google" id="ProtNLM"/>
    </source>
</evidence>
<evidence type="ECO:0000256" key="3">
    <source>
        <dbReference type="ARBA" id="ARBA00022777"/>
    </source>
</evidence>
<feature type="compositionally biased region" description="Basic and acidic residues" evidence="4">
    <location>
        <begin position="1472"/>
        <end position="1497"/>
    </location>
</feature>
<feature type="compositionally biased region" description="Acidic residues" evidence="4">
    <location>
        <begin position="1366"/>
        <end position="1386"/>
    </location>
</feature>
<feature type="region of interest" description="Disordered" evidence="4">
    <location>
        <begin position="1020"/>
        <end position="1097"/>
    </location>
</feature>
<evidence type="ECO:0000313" key="6">
    <source>
        <dbReference type="Proteomes" id="UP001295684"/>
    </source>
</evidence>
<dbReference type="Proteomes" id="UP001295684">
    <property type="component" value="Unassembled WGS sequence"/>
</dbReference>
<dbReference type="InterPro" id="IPR027417">
    <property type="entry name" value="P-loop_NTPase"/>
</dbReference>
<accession>A0AAD1XTJ7</accession>
<evidence type="ECO:0000313" key="5">
    <source>
        <dbReference type="EMBL" id="CAI2378851.1"/>
    </source>
</evidence>
<sequence length="2176" mass="253747">MSEAPSGTTIEFETILTQYTNEEEKLINHETFQTIASKFWALFPKNEDGRITKDLYKELLHRFYIVLLPYYRKDEVEKEILSEWIFDCHGSQELDYTLFTRVLFRIAHSWCINVDYEEYAFLLNILYERVTCKVLVKAKTRKEILPKIIVTFPEEEKKFGKDKGDDEDEEENEENGAEWVECDEDESQKSDFEYKYGDENDTMDLKRYKRPKNGSGLGIMVTTHIKDPFLYTEKVSYDLADVEEGVTVVDQLIKTEYTLPLGYPTEQYLFKLKNDVYEVVTQNKAKNKGFDDENKDFDDPGDLKVNNERVTQTFFLFTNNGFHKEYIFCAYILDALYNSFRRALRECISLSLQLSPTYPNINMRAIPVGPGSEKRVLSEMSKIGYNPCLDRRVLWELCHIPSKKMNLWINKNYIVDHKDIRYAFKVKISKVENKDYLVLKEEDRVRREEDFIPAETSYKKIQQFMLSKKFESLFSNRVKLEEKEAARSRKQKEREEKKKKSASQPRRTEVVLDPKIEEQNSLKARFKHLLSKEGLIPDNVVNKNDLIIEANKKPLCILVIGKPRSGKTRVCTDLSKSLDIVHINIKNYLNPLLKKVAEYEPPDDLSEGKEPPKFLNDLEEEVHQALLIGKGPDEEQQVKIISAMVSSSLAQTKGFVLDLPFCKRKETWYEIISRGGLSFQQEDISFIVDLDMTDNDVRQRAQGIRFDPTTGEVVSKWERVERRKPKRKKKRGDEGEGEGDDEEEQEDDGNESDNSQAPKKPKILQEDQVLIRINDCSQQLEEDLLNYNSVEAPFLKKLIDPLYHHQYIKLDAAGLRPDVINETLVERVKRENTLLRPIAIPLEAQGDNKSYLTLDKEEGELPRRWSLWKQTDPVALYNGRVVEGQTDFAASFNDRVFLFENEESQQAFVAEPKKYLSKTPEMPGRFRLLLSGPTGSGKKTVANTLSQKYGWKVVDWNALISDKINMMKEREDPFLPNNPLAEDYPLGLSEEEWKQIQEGAPYDAFKFMPWFYEFMGFETEKRRPPPIPEGEGEGELDEEAKAKQEEEERKKQEEKKKEEAKKLKEKKKREKERKKKKQEEPEAEGEGEGEDEEEPLDDMNLADLDLKIEDEETLKKPFVGGYILIGFPQTIEHIENLEKDGIGFDKILYLNDTDEENPGEVLKQRMKDDPFYDLQYELENGERALGIYKEKYEDIVNEISCNGTVEDVMARVYAAIDPFFCQVDDPENVRTSDEVGEEEKPLPFGEYGSFCPVTLTKDSWIYPGSDEHEAQVDERVYKLAGEQELEEFKADPMKYIKEGIQRPPEPHIMIVGPRGSGVTTQIEKICAKYKVSDFLLKEEFLKKINQEKEERKKQRLLARGFKAPEPVEDDAEPEPDPEIEDEAEDFDKEAHEKEVFKSIFNAGSVLIIDGDWFDLPEDEIATEYTDLLFNSRRPPELVISLSVSEDKMLERLLDRDEIEAKYQELVEIRNAEKRKQREEDRNAKLEELKGDEEKPQEEIDQEMADWDKERDEQEQDEDDPDAPNLEAMLEEAKEKLIEGRTTQADFIEEFETKVSDMKVPVIKVDGNLDMDRVNLRILDHTKNYLEERNSMYERSQIIDLKPEEVKFYENSYLYSLSKYGYKSLFDIARPSLTKQHALIYRDQLYFFSTQDEKDKFSLSPEVYCKNESVPKDVLLQPTCFVLGTPSCGKSTICEKISQKTSMVHIKIEDIIPEFIESECELGDKLRDEVKRGMQISEQLLVEMIAKRIQYRDCVRNGFLLEDYPKTQSQAMKLTEVGIVPDFVFYMDMKSEYCYSRVANLSATEFMYENRVISERLSRHLLENPGVIGYYENAFGNVQYINGLKSKWFVEEKILMHIRNSTHSKSTFARNILDNTKACALQYLNIHRSLHTMCLSGFKYFCPVTWKHHQTFSDSKYMECTAILYQPPGSALRHLYYFRTLEQRDIFIENPENFSDVKLFTTDIPQMTDMYNAAQIISKEKNLANYCPVTLYESGKVEKGYQLFLALYKEHKFIFQTSAKLIRFMANPVRYSKVSLPVKIPPVEEKISLLTFAENDDSIPFLEQSIGAIATRGLLEVTSLRMKYPTLSVKETALKLFALFLKANNPSNTEHSRKKYQKKVKQFVERCNLPLKIEKMSNKEDRKSIEEKNYHELGAKFDKIMMVIKQERSENFINYIR</sequence>
<comment type="caution">
    <text evidence="5">The sequence shown here is derived from an EMBL/GenBank/DDBJ whole genome shotgun (WGS) entry which is preliminary data.</text>
</comment>
<gene>
    <name evidence="5" type="ORF">ECRASSUSDP1_LOCUS20251</name>
</gene>
<evidence type="ECO:0000256" key="2">
    <source>
        <dbReference type="ARBA" id="ARBA00022741"/>
    </source>
</evidence>
<feature type="compositionally biased region" description="Acidic residues" evidence="4">
    <location>
        <begin position="1081"/>
        <end position="1097"/>
    </location>
</feature>
<feature type="compositionally biased region" description="Basic and acidic residues" evidence="4">
    <location>
        <begin position="1039"/>
        <end position="1062"/>
    </location>
</feature>
<organism evidence="5 6">
    <name type="scientific">Euplotes crassus</name>
    <dbReference type="NCBI Taxonomy" id="5936"/>
    <lineage>
        <taxon>Eukaryota</taxon>
        <taxon>Sar</taxon>
        <taxon>Alveolata</taxon>
        <taxon>Ciliophora</taxon>
        <taxon>Intramacronucleata</taxon>
        <taxon>Spirotrichea</taxon>
        <taxon>Hypotrichia</taxon>
        <taxon>Euplotida</taxon>
        <taxon>Euplotidae</taxon>
        <taxon>Moneuplotes</taxon>
    </lineage>
</organism>
<feature type="region of interest" description="Disordered" evidence="4">
    <location>
        <begin position="1355"/>
        <end position="1386"/>
    </location>
</feature>
<feature type="region of interest" description="Disordered" evidence="4">
    <location>
        <begin position="1472"/>
        <end position="1499"/>
    </location>
</feature>
<keyword evidence="3" id="KW-0418">Kinase</keyword>
<dbReference type="PANTHER" id="PTHR23359">
    <property type="entry name" value="NUCLEOTIDE KINASE"/>
    <property type="match status" value="1"/>
</dbReference>
<dbReference type="Pfam" id="PF00406">
    <property type="entry name" value="ADK"/>
    <property type="match status" value="1"/>
</dbReference>
<keyword evidence="2" id="KW-0547">Nucleotide-binding</keyword>
<feature type="region of interest" description="Disordered" evidence="4">
    <location>
        <begin position="158"/>
        <end position="184"/>
    </location>
</feature>
<dbReference type="SUPFAM" id="SSF52540">
    <property type="entry name" value="P-loop containing nucleoside triphosphate hydrolases"/>
    <property type="match status" value="4"/>
</dbReference>
<evidence type="ECO:0000256" key="4">
    <source>
        <dbReference type="SAM" id="MobiDB-lite"/>
    </source>
</evidence>
<name>A0AAD1XTJ7_EUPCR</name>
<evidence type="ECO:0000256" key="1">
    <source>
        <dbReference type="ARBA" id="ARBA00022679"/>
    </source>
</evidence>
<feature type="compositionally biased region" description="Basic residues" evidence="4">
    <location>
        <begin position="1063"/>
        <end position="1076"/>
    </location>
</feature>
<dbReference type="GO" id="GO:0019205">
    <property type="term" value="F:nucleobase-containing compound kinase activity"/>
    <property type="evidence" value="ECO:0007669"/>
    <property type="project" value="InterPro"/>
</dbReference>
<dbReference type="Gene3D" id="3.40.50.300">
    <property type="entry name" value="P-loop containing nucleotide triphosphate hydrolases"/>
    <property type="match status" value="4"/>
</dbReference>
<dbReference type="CDD" id="cd01428">
    <property type="entry name" value="ADK"/>
    <property type="match status" value="1"/>
</dbReference>
<feature type="compositionally biased region" description="Acidic residues" evidence="4">
    <location>
        <begin position="165"/>
        <end position="184"/>
    </location>
</feature>
<dbReference type="InterPro" id="IPR000850">
    <property type="entry name" value="Adenylat/UMP-CMP_kin"/>
</dbReference>
<dbReference type="GO" id="GO:0006139">
    <property type="term" value="P:nucleobase-containing compound metabolic process"/>
    <property type="evidence" value="ECO:0007669"/>
    <property type="project" value="InterPro"/>
</dbReference>
<keyword evidence="6" id="KW-1185">Reference proteome</keyword>
<feature type="region of interest" description="Disordered" evidence="4">
    <location>
        <begin position="484"/>
        <end position="510"/>
    </location>
</feature>
<feature type="compositionally biased region" description="Acidic residues" evidence="4">
    <location>
        <begin position="735"/>
        <end position="751"/>
    </location>
</feature>
<proteinExistence type="predicted"/>
<reference evidence="5" key="1">
    <citation type="submission" date="2023-07" db="EMBL/GenBank/DDBJ databases">
        <authorList>
            <consortium name="AG Swart"/>
            <person name="Singh M."/>
            <person name="Singh A."/>
            <person name="Seah K."/>
            <person name="Emmerich C."/>
        </authorList>
    </citation>
    <scope>NUCLEOTIDE SEQUENCE</scope>
    <source>
        <strain evidence="5">DP1</strain>
    </source>
</reference>
<feature type="compositionally biased region" description="Basic and acidic residues" evidence="4">
    <location>
        <begin position="484"/>
        <end position="498"/>
    </location>
</feature>
<keyword evidence="1" id="KW-0808">Transferase</keyword>